<evidence type="ECO:0000256" key="2">
    <source>
        <dbReference type="ARBA" id="ARBA00012417"/>
    </source>
</evidence>
<dbReference type="InterPro" id="IPR002421">
    <property type="entry name" value="5-3_exonuclease"/>
</dbReference>
<gene>
    <name evidence="16 20" type="primary">polA</name>
    <name evidence="20" type="ORF">V2H45_20820</name>
</gene>
<organism evidence="20 21">
    <name type="scientific">Tumidithrix elongata BACA0141</name>
    <dbReference type="NCBI Taxonomy" id="2716417"/>
    <lineage>
        <taxon>Bacteria</taxon>
        <taxon>Bacillati</taxon>
        <taxon>Cyanobacteriota</taxon>
        <taxon>Cyanophyceae</taxon>
        <taxon>Pseudanabaenales</taxon>
        <taxon>Pseudanabaenaceae</taxon>
        <taxon>Tumidithrix</taxon>
        <taxon>Tumidithrix elongata</taxon>
    </lineage>
</organism>
<dbReference type="Pfam" id="PF01367">
    <property type="entry name" value="5_3_exonuc"/>
    <property type="match status" value="1"/>
</dbReference>
<comment type="caution">
    <text evidence="20">The sequence shown here is derived from an EMBL/GenBank/DDBJ whole genome shotgun (WGS) entry which is preliminary data.</text>
</comment>
<evidence type="ECO:0000256" key="7">
    <source>
        <dbReference type="ARBA" id="ARBA00022722"/>
    </source>
</evidence>
<evidence type="ECO:0000256" key="9">
    <source>
        <dbReference type="ARBA" id="ARBA00022801"/>
    </source>
</evidence>
<dbReference type="PANTHER" id="PTHR10133">
    <property type="entry name" value="DNA POLYMERASE I"/>
    <property type="match status" value="1"/>
</dbReference>
<evidence type="ECO:0000256" key="10">
    <source>
        <dbReference type="ARBA" id="ARBA00022839"/>
    </source>
</evidence>
<evidence type="ECO:0000256" key="8">
    <source>
        <dbReference type="ARBA" id="ARBA00022763"/>
    </source>
</evidence>
<dbReference type="FunFam" id="1.20.1060.10:FF:000001">
    <property type="entry name" value="DNA polymerase I"/>
    <property type="match status" value="1"/>
</dbReference>
<keyword evidence="4 16" id="KW-0808">Transferase</keyword>
<proteinExistence type="inferred from homology"/>
<dbReference type="GO" id="GO:0008408">
    <property type="term" value="F:3'-5' exonuclease activity"/>
    <property type="evidence" value="ECO:0007669"/>
    <property type="project" value="UniProtKB-UniRule"/>
</dbReference>
<dbReference type="GO" id="GO:0006261">
    <property type="term" value="P:DNA-templated DNA replication"/>
    <property type="evidence" value="ECO:0007669"/>
    <property type="project" value="UniProtKB-UniRule"/>
</dbReference>
<dbReference type="InterPro" id="IPR012337">
    <property type="entry name" value="RNaseH-like_sf"/>
</dbReference>
<dbReference type="FunFam" id="1.10.150.20:FF:000003">
    <property type="entry name" value="DNA polymerase I"/>
    <property type="match status" value="1"/>
</dbReference>
<evidence type="ECO:0000259" key="19">
    <source>
        <dbReference type="SMART" id="SM00482"/>
    </source>
</evidence>
<dbReference type="SMART" id="SM00475">
    <property type="entry name" value="53EXOc"/>
    <property type="match status" value="1"/>
</dbReference>
<keyword evidence="8 16" id="KW-0227">DNA damage</keyword>
<dbReference type="RefSeq" id="WP_330485629.1">
    <property type="nucleotide sequence ID" value="NZ_JAZBJZ010000117.1"/>
</dbReference>
<comment type="similarity">
    <text evidence="1 16">Belongs to the DNA polymerase type-A family.</text>
</comment>
<dbReference type="InterPro" id="IPR008918">
    <property type="entry name" value="HhH2"/>
</dbReference>
<dbReference type="InterPro" id="IPR036397">
    <property type="entry name" value="RNaseH_sf"/>
</dbReference>
<dbReference type="CDD" id="cd06139">
    <property type="entry name" value="DNA_polA_I_Ecoli_like_exo"/>
    <property type="match status" value="1"/>
</dbReference>
<keyword evidence="11 16" id="KW-0239">DNA-directed DNA polymerase</keyword>
<dbReference type="EMBL" id="JAZBJZ010000117">
    <property type="protein sequence ID" value="MEE3719192.1"/>
    <property type="molecule type" value="Genomic_DNA"/>
</dbReference>
<feature type="domain" description="DNA-directed DNA polymerase family A palm" evidence="19">
    <location>
        <begin position="719"/>
        <end position="921"/>
    </location>
</feature>
<keyword evidence="5 16" id="KW-0548">Nucleotidyltransferase</keyword>
<dbReference type="InterPro" id="IPR001098">
    <property type="entry name" value="DNA-dir_DNA_pol_A_palm_dom"/>
</dbReference>
<sequence>MNLPNNPKPVFLLVDGHSLAFRSYYAFAYRGDGGLRTSTGIPTSVCFGFLKSLLEILDREQPQAVAIAFDLATPTFRHEADDTYKAGRAETPEDFIPDLANLQSILEKMNLPAIVQAGFEADDVIGTLSQQGSGAGYAVKILSGDQDMFQLIDADKSISVLHLGQKDRIQEFHAAEVKEKLGILPTQVIDYKALCGDSSDNIPGVRGIGQKTATKLLEEYGSLERILASVPTMKGAVKQKLELGVEAAKHSQFMATIKTDVPLGIDIETCKLTGFDTETLVPLLQTLELKAFVNKVDRIQSKLSGDYSQTNATKANKKKLQEVPKSENLETDDELWFDFASIEAKALADANAIPKEESSSLILEVEIINSRDRLEQLRQKLETLRSPVAWDTETTSLNPHDADLVGIGCCWGDAIGDVAYIPIAHTEGQNLELSEVVRALKPLLEDPDRPKVLQNAKFDRLMFKAVGIELAGVVFDTMLASYAIDPEASHSLDAMSREFLDIKAKSFKELVGKRKSIAEVAIPEVAQYCGMDTYTTFKLMPILEKMLAETPALQKLFAEVELPLEAVLAEMEWTGIRIDKAYFAELSQELETDLDAIALDAYAQVGREFNLNSPKQLSEILLEILGEKFTKKTRKSNTGYSTDVTVLEKLQGEHPLIDVMLKHRTLAKLKSTYVDALPAIVHPKTGRVHTDYNQTRAATGRLSSNEPNLQNIPIRTAFSRRIRAGFLPEAGWMLVSADYSQIELRILAHLSQEPELVRAYSKGEDVHTRTAQLLLEKEQVSSEERRLAKIINYGVIYGMGAQKFSREAGVSVKEAKQFIDAFNQRYASIASYMENIEAEAEANGFVTTILGRRRYFHDIKRMDGYRKAALLRSAVNAPIQGTSADIIKIAMIRLHKLLQSYEARLLLQVHDELVFEIPPQELEILLPQIKSIMESALELSVPLVVDIHTGANWMAAK</sequence>
<evidence type="ECO:0000256" key="5">
    <source>
        <dbReference type="ARBA" id="ARBA00022695"/>
    </source>
</evidence>
<keyword evidence="9 16" id="KW-0378">Hydrolase</keyword>
<protein>
    <recommendedName>
        <fullName evidence="3 15">DNA polymerase I</fullName>
        <ecNumber evidence="2 15">2.7.7.7</ecNumber>
    </recommendedName>
</protein>
<dbReference type="Proteomes" id="UP001333818">
    <property type="component" value="Unassembled WGS sequence"/>
</dbReference>
<name>A0AAW9Q1S1_9CYAN</name>
<dbReference type="PANTHER" id="PTHR10133:SF27">
    <property type="entry name" value="DNA POLYMERASE NU"/>
    <property type="match status" value="1"/>
</dbReference>
<keyword evidence="7" id="KW-0540">Nuclease</keyword>
<keyword evidence="13 16" id="KW-0234">DNA repair</keyword>
<dbReference type="Gene3D" id="3.30.70.370">
    <property type="match status" value="1"/>
</dbReference>
<evidence type="ECO:0000313" key="21">
    <source>
        <dbReference type="Proteomes" id="UP001333818"/>
    </source>
</evidence>
<evidence type="ECO:0000256" key="12">
    <source>
        <dbReference type="ARBA" id="ARBA00023125"/>
    </source>
</evidence>
<evidence type="ECO:0000313" key="20">
    <source>
        <dbReference type="EMBL" id="MEE3719192.1"/>
    </source>
</evidence>
<dbReference type="SUPFAM" id="SSF47807">
    <property type="entry name" value="5' to 3' exonuclease, C-terminal subdomain"/>
    <property type="match status" value="1"/>
</dbReference>
<evidence type="ECO:0000256" key="4">
    <source>
        <dbReference type="ARBA" id="ARBA00022679"/>
    </source>
</evidence>
<dbReference type="InterPro" id="IPR020045">
    <property type="entry name" value="DNA_polI_H3TH"/>
</dbReference>
<dbReference type="Pfam" id="PF00476">
    <property type="entry name" value="DNA_pol_A"/>
    <property type="match status" value="1"/>
</dbReference>
<dbReference type="Gene3D" id="3.30.420.10">
    <property type="entry name" value="Ribonuclease H-like superfamily/Ribonuclease H"/>
    <property type="match status" value="1"/>
</dbReference>
<dbReference type="Gene3D" id="1.10.150.20">
    <property type="entry name" value="5' to 3' exonuclease, C-terminal subdomain"/>
    <property type="match status" value="2"/>
</dbReference>
<evidence type="ECO:0000256" key="14">
    <source>
        <dbReference type="ARBA" id="ARBA00049244"/>
    </source>
</evidence>
<dbReference type="InterPro" id="IPR036279">
    <property type="entry name" value="5-3_exonuclease_C_sf"/>
</dbReference>
<dbReference type="GO" id="GO:0006302">
    <property type="term" value="P:double-strand break repair"/>
    <property type="evidence" value="ECO:0007669"/>
    <property type="project" value="TreeGrafter"/>
</dbReference>
<evidence type="ECO:0000256" key="6">
    <source>
        <dbReference type="ARBA" id="ARBA00022705"/>
    </source>
</evidence>
<keyword evidence="6 16" id="KW-0235">DNA replication</keyword>
<dbReference type="SUPFAM" id="SSF53098">
    <property type="entry name" value="Ribonuclease H-like"/>
    <property type="match status" value="1"/>
</dbReference>
<comment type="function">
    <text evidence="16">In addition to polymerase activity, this DNA polymerase exhibits 3'-5' and 5'-3' exonuclease activity.</text>
</comment>
<dbReference type="CDD" id="cd08637">
    <property type="entry name" value="DNA_pol_A_pol_I_C"/>
    <property type="match status" value="1"/>
</dbReference>
<dbReference type="InterPro" id="IPR043502">
    <property type="entry name" value="DNA/RNA_pol_sf"/>
</dbReference>
<dbReference type="CDD" id="cd09859">
    <property type="entry name" value="PIN_53EXO"/>
    <property type="match status" value="1"/>
</dbReference>
<dbReference type="NCBIfam" id="NF004397">
    <property type="entry name" value="PRK05755.1"/>
    <property type="match status" value="1"/>
</dbReference>
<dbReference type="InterPro" id="IPR029060">
    <property type="entry name" value="PIN-like_dom_sf"/>
</dbReference>
<dbReference type="AlphaFoldDB" id="A0AAW9Q1S1"/>
<dbReference type="InterPro" id="IPR018320">
    <property type="entry name" value="DNA_polymerase_1"/>
</dbReference>
<comment type="catalytic activity">
    <reaction evidence="14 16">
        <text>DNA(n) + a 2'-deoxyribonucleoside 5'-triphosphate = DNA(n+1) + diphosphate</text>
        <dbReference type="Rhea" id="RHEA:22508"/>
        <dbReference type="Rhea" id="RHEA-COMP:17339"/>
        <dbReference type="Rhea" id="RHEA-COMP:17340"/>
        <dbReference type="ChEBI" id="CHEBI:33019"/>
        <dbReference type="ChEBI" id="CHEBI:61560"/>
        <dbReference type="ChEBI" id="CHEBI:173112"/>
        <dbReference type="EC" id="2.7.7.7"/>
    </reaction>
</comment>
<dbReference type="SMART" id="SM00279">
    <property type="entry name" value="HhH2"/>
    <property type="match status" value="1"/>
</dbReference>
<dbReference type="InterPro" id="IPR002562">
    <property type="entry name" value="3'-5'_exonuclease_dom"/>
</dbReference>
<dbReference type="SUPFAM" id="SSF88723">
    <property type="entry name" value="PIN domain-like"/>
    <property type="match status" value="1"/>
</dbReference>
<reference evidence="20" key="1">
    <citation type="submission" date="2024-01" db="EMBL/GenBank/DDBJ databases">
        <title>Bank of Algae and Cyanobacteria of the Azores (BACA) strain genomes.</title>
        <authorList>
            <person name="Luz R."/>
            <person name="Cordeiro R."/>
            <person name="Fonseca A."/>
            <person name="Goncalves V."/>
        </authorList>
    </citation>
    <scope>NUCLEOTIDE SEQUENCE</scope>
    <source>
        <strain evidence="20">BACA0141</strain>
    </source>
</reference>
<dbReference type="SMART" id="SM00482">
    <property type="entry name" value="POLAc"/>
    <property type="match status" value="1"/>
</dbReference>
<dbReference type="Pfam" id="PF01612">
    <property type="entry name" value="DNA_pol_A_exo1"/>
    <property type="match status" value="1"/>
</dbReference>
<dbReference type="NCBIfam" id="TIGR00593">
    <property type="entry name" value="pola"/>
    <property type="match status" value="1"/>
</dbReference>
<evidence type="ECO:0000259" key="17">
    <source>
        <dbReference type="SMART" id="SM00474"/>
    </source>
</evidence>
<dbReference type="PRINTS" id="PR00868">
    <property type="entry name" value="DNAPOLI"/>
</dbReference>
<dbReference type="Gene3D" id="3.40.50.1010">
    <property type="entry name" value="5'-nuclease"/>
    <property type="match status" value="1"/>
</dbReference>
<dbReference type="SMART" id="SM00474">
    <property type="entry name" value="35EXOc"/>
    <property type="match status" value="1"/>
</dbReference>
<dbReference type="InterPro" id="IPR002298">
    <property type="entry name" value="DNA_polymerase_A"/>
</dbReference>
<evidence type="ECO:0000256" key="3">
    <source>
        <dbReference type="ARBA" id="ARBA00020311"/>
    </source>
</evidence>
<evidence type="ECO:0000256" key="13">
    <source>
        <dbReference type="ARBA" id="ARBA00023204"/>
    </source>
</evidence>
<dbReference type="SUPFAM" id="SSF56672">
    <property type="entry name" value="DNA/RNA polymerases"/>
    <property type="match status" value="1"/>
</dbReference>
<evidence type="ECO:0000256" key="1">
    <source>
        <dbReference type="ARBA" id="ARBA00007705"/>
    </source>
</evidence>
<dbReference type="Pfam" id="PF02739">
    <property type="entry name" value="5_3_exonuc_N"/>
    <property type="match status" value="1"/>
</dbReference>
<evidence type="ECO:0000259" key="18">
    <source>
        <dbReference type="SMART" id="SM00475"/>
    </source>
</evidence>
<keyword evidence="10 16" id="KW-0269">Exonuclease</keyword>
<feature type="domain" description="3'-5' exonuclease" evidence="17">
    <location>
        <begin position="365"/>
        <end position="548"/>
    </location>
</feature>
<evidence type="ECO:0000256" key="11">
    <source>
        <dbReference type="ARBA" id="ARBA00022932"/>
    </source>
</evidence>
<dbReference type="GO" id="GO:0003677">
    <property type="term" value="F:DNA binding"/>
    <property type="evidence" value="ECO:0007669"/>
    <property type="project" value="UniProtKB-UniRule"/>
</dbReference>
<evidence type="ECO:0000256" key="15">
    <source>
        <dbReference type="NCBIfam" id="TIGR00593"/>
    </source>
</evidence>
<keyword evidence="21" id="KW-1185">Reference proteome</keyword>
<dbReference type="GO" id="GO:0008409">
    <property type="term" value="F:5'-3' exonuclease activity"/>
    <property type="evidence" value="ECO:0007669"/>
    <property type="project" value="UniProtKB-UniRule"/>
</dbReference>
<dbReference type="InterPro" id="IPR020046">
    <property type="entry name" value="5-3_exonucl_a-hlix_arch_N"/>
</dbReference>
<feature type="domain" description="5'-3' exonuclease" evidence="18">
    <location>
        <begin position="7"/>
        <end position="273"/>
    </location>
</feature>
<evidence type="ECO:0000256" key="16">
    <source>
        <dbReference type="RuleBase" id="RU004460"/>
    </source>
</evidence>
<dbReference type="EC" id="2.7.7.7" evidence="2 15"/>
<keyword evidence="12 16" id="KW-0238">DNA-binding</keyword>
<accession>A0AAW9Q1S1</accession>
<dbReference type="FunFam" id="1.10.150.20:FF:000002">
    <property type="entry name" value="DNA polymerase I"/>
    <property type="match status" value="1"/>
</dbReference>
<dbReference type="Gene3D" id="1.20.1060.10">
    <property type="entry name" value="Taq DNA Polymerase, Chain T, domain 4"/>
    <property type="match status" value="1"/>
</dbReference>
<dbReference type="CDD" id="cd09898">
    <property type="entry name" value="H3TH_53EXO"/>
    <property type="match status" value="1"/>
</dbReference>
<dbReference type="GO" id="GO:0003887">
    <property type="term" value="F:DNA-directed DNA polymerase activity"/>
    <property type="evidence" value="ECO:0007669"/>
    <property type="project" value="UniProtKB-UniRule"/>
</dbReference>